<proteinExistence type="predicted"/>
<sequence>MNQLPNQLVIENVVQYKQREKVCYSGSILATTALTVIYVKPFDDPSGKGYQRPVIQKKCSEFATYLSKGDSALFPPILLNSESNWEFVPYDKQRPNFGRLICNKKASLLDGQHRLGGIKIYIQETNSELNIPFVAFHFLDYEEEIELFDTINTKGKQIGSSLSKYLLRHSDDLSWIATELVLRNDSPFHSISTITGKRTPERHVTLQNLYRFLEILTKPPHVSRLSKEDRLMLALIYFNSLKNHYMNEWSNYKEFRITHIVCLNALSIVGAAILSACVSQDKKQIDFNRVDKFVKKINGIDWASSSSLRYIRGATGSKTLASEIISQIVEH</sequence>
<dbReference type="Pfam" id="PF14072">
    <property type="entry name" value="DndB"/>
    <property type="match status" value="1"/>
</dbReference>
<keyword evidence="2" id="KW-1185">Reference proteome</keyword>
<dbReference type="EMBL" id="JAMDMX010000011">
    <property type="protein sequence ID" value="MCY9692268.1"/>
    <property type="molecule type" value="Genomic_DNA"/>
</dbReference>
<protein>
    <submittedName>
        <fullName evidence="1">DGQHR domain-containing protein</fullName>
    </submittedName>
</protein>
<comment type="caution">
    <text evidence="1">The sequence shown here is derived from an EMBL/GenBank/DDBJ whole genome shotgun (WGS) entry which is preliminary data.</text>
</comment>
<accession>A0ABT4G819</accession>
<evidence type="ECO:0000313" key="1">
    <source>
        <dbReference type="EMBL" id="MCY9692268.1"/>
    </source>
</evidence>
<reference evidence="1 2" key="1">
    <citation type="submission" date="2022-05" db="EMBL/GenBank/DDBJ databases">
        <title>Genome Sequencing of Bee-Associated Microbes.</title>
        <authorList>
            <person name="Dunlap C."/>
        </authorList>
    </citation>
    <scope>NUCLEOTIDE SEQUENCE [LARGE SCALE GENOMIC DNA]</scope>
    <source>
        <strain evidence="1 2">NRRL B-14421</strain>
    </source>
</reference>
<dbReference type="InterPro" id="IPR017642">
    <property type="entry name" value="DNA_S_mod_DndB"/>
</dbReference>
<dbReference type="InterPro" id="IPR017601">
    <property type="entry name" value="DGQHR-contain_dom"/>
</dbReference>
<evidence type="ECO:0000313" key="2">
    <source>
        <dbReference type="Proteomes" id="UP001527099"/>
    </source>
</evidence>
<organism evidence="1 2">
    <name type="scientific">Paenibacillus alginolyticus</name>
    <dbReference type="NCBI Taxonomy" id="59839"/>
    <lineage>
        <taxon>Bacteria</taxon>
        <taxon>Bacillati</taxon>
        <taxon>Bacillota</taxon>
        <taxon>Bacilli</taxon>
        <taxon>Bacillales</taxon>
        <taxon>Paenibacillaceae</taxon>
        <taxon>Paenibacillus</taxon>
    </lineage>
</organism>
<gene>
    <name evidence="1" type="ORF">M5X19_04995</name>
</gene>
<name>A0ABT4G819_9BACL</name>
<dbReference type="Proteomes" id="UP001527099">
    <property type="component" value="Unassembled WGS sequence"/>
</dbReference>
<dbReference type="CDD" id="cd16413">
    <property type="entry name" value="DGQHR_domain"/>
    <property type="match status" value="1"/>
</dbReference>
<dbReference type="RefSeq" id="WP_268613859.1">
    <property type="nucleotide sequence ID" value="NZ_JAMDMX010000011.1"/>
</dbReference>
<dbReference type="NCBIfam" id="TIGR03187">
    <property type="entry name" value="DGQHR"/>
    <property type="match status" value="1"/>
</dbReference>